<dbReference type="OrthoDB" id="3525185at2759"/>
<dbReference type="InterPro" id="IPR001138">
    <property type="entry name" value="Zn2Cys6_DnaBD"/>
</dbReference>
<feature type="region of interest" description="Disordered" evidence="2">
    <location>
        <begin position="54"/>
        <end position="121"/>
    </location>
</feature>
<dbReference type="AlphaFoldDB" id="A0A9P6G8M9"/>
<dbReference type="InterPro" id="IPR036864">
    <property type="entry name" value="Zn2-C6_fun-type_DNA-bd_sf"/>
</dbReference>
<evidence type="ECO:0000313" key="4">
    <source>
        <dbReference type="EMBL" id="KAF9729739.1"/>
    </source>
</evidence>
<dbReference type="SMART" id="SM00066">
    <property type="entry name" value="GAL4"/>
    <property type="match status" value="1"/>
</dbReference>
<evidence type="ECO:0000256" key="2">
    <source>
        <dbReference type="SAM" id="MobiDB-lite"/>
    </source>
</evidence>
<organism evidence="4 5">
    <name type="scientific">Paraphaeosphaeria minitans</name>
    <dbReference type="NCBI Taxonomy" id="565426"/>
    <lineage>
        <taxon>Eukaryota</taxon>
        <taxon>Fungi</taxon>
        <taxon>Dikarya</taxon>
        <taxon>Ascomycota</taxon>
        <taxon>Pezizomycotina</taxon>
        <taxon>Dothideomycetes</taxon>
        <taxon>Pleosporomycetidae</taxon>
        <taxon>Pleosporales</taxon>
        <taxon>Massarineae</taxon>
        <taxon>Didymosphaeriaceae</taxon>
        <taxon>Paraphaeosphaeria</taxon>
    </lineage>
</organism>
<dbReference type="Proteomes" id="UP000756921">
    <property type="component" value="Unassembled WGS sequence"/>
</dbReference>
<dbReference type="PROSITE" id="PS00463">
    <property type="entry name" value="ZN2_CY6_FUNGAL_1"/>
    <property type="match status" value="1"/>
</dbReference>
<proteinExistence type="predicted"/>
<keyword evidence="5" id="KW-1185">Reference proteome</keyword>
<dbReference type="EMBL" id="WJXW01000016">
    <property type="protein sequence ID" value="KAF9729739.1"/>
    <property type="molecule type" value="Genomic_DNA"/>
</dbReference>
<sequence>MPKAQRSRACQQCRERRVKCDETPEICQQCRRLDLRCSGPLQGSVIIDMTDRVTKPRPRKKREVKTAPAVRTKHEREPSHNDKVLIKTEPDTPGAPSTVSALPVATRPSRKSSDEQQVQRTELATKDAIAQIQRHYRLPALYQPSRAVSDALDVAFISHFVKQNNTTRKYTPDIPWITSLPNLHGATTKPAVRLSIRAASMAFYAAVHRDTAILVDSYRWYTMSLNCQRQSLARLSSNRIPDAEEILVPIILSIYEAYAGTTTTSMWPHMAAAAKIIELRGPTNCTGVTATLFKIMRVSDSHKAIVFNTPSAFASPEWLNTPFIASGKSAHQELADIMLLIPETIAMLEVVPGSLCRFFNQPLPFGTVAEPVAARIRAWLRFLDDWAARFPYLTKAPNKEAVVVTNDLKNLSSGVHVTPSGELALPNSFVAFTAASYQALLVILFLLLHKITPKMAPLPTPVSMISPSYPSPPSGSSPTVPRTDEVSYLDAATTAARKVLDIAKYQETTHQIGGFDVLRTVFPLVIVGNLGPSQQEKVRAVAVLTRWGEQRGISGLCTAWLNV</sequence>
<protein>
    <submittedName>
        <fullName evidence="4">C6 finger domain-containing protein</fullName>
    </submittedName>
</protein>
<dbReference type="CDD" id="cd00067">
    <property type="entry name" value="GAL4"/>
    <property type="match status" value="1"/>
</dbReference>
<dbReference type="PROSITE" id="PS50048">
    <property type="entry name" value="ZN2_CY6_FUNGAL_2"/>
    <property type="match status" value="1"/>
</dbReference>
<evidence type="ECO:0000313" key="5">
    <source>
        <dbReference type="Proteomes" id="UP000756921"/>
    </source>
</evidence>
<dbReference type="Pfam" id="PF00172">
    <property type="entry name" value="Zn_clus"/>
    <property type="match status" value="1"/>
</dbReference>
<reference evidence="4" key="1">
    <citation type="journal article" date="2020" name="Mol. Plant Microbe Interact.">
        <title>Genome Sequence of the Biocontrol Agent Coniothyrium minitans strain Conio (IMI 134523).</title>
        <authorList>
            <person name="Patel D."/>
            <person name="Shittu T.A."/>
            <person name="Baroncelli R."/>
            <person name="Muthumeenakshi S."/>
            <person name="Osborne T.H."/>
            <person name="Janganan T.K."/>
            <person name="Sreenivasaprasad S."/>
        </authorList>
    </citation>
    <scope>NUCLEOTIDE SEQUENCE</scope>
    <source>
        <strain evidence="4">Conio</strain>
    </source>
</reference>
<name>A0A9P6G8M9_9PLEO</name>
<evidence type="ECO:0000256" key="1">
    <source>
        <dbReference type="ARBA" id="ARBA00023242"/>
    </source>
</evidence>
<gene>
    <name evidence="4" type="ORF">PMIN01_12603</name>
</gene>
<keyword evidence="1" id="KW-0539">Nucleus</keyword>
<feature type="compositionally biased region" description="Basic and acidic residues" evidence="2">
    <location>
        <begin position="72"/>
        <end position="90"/>
    </location>
</feature>
<dbReference type="GO" id="GO:0008270">
    <property type="term" value="F:zinc ion binding"/>
    <property type="evidence" value="ECO:0007669"/>
    <property type="project" value="InterPro"/>
</dbReference>
<dbReference type="InterPro" id="IPR053178">
    <property type="entry name" value="Osmoadaptation_assoc"/>
</dbReference>
<dbReference type="PANTHER" id="PTHR38111">
    <property type="entry name" value="ZN(2)-C6 FUNGAL-TYPE DOMAIN-CONTAINING PROTEIN-RELATED"/>
    <property type="match status" value="1"/>
</dbReference>
<dbReference type="PANTHER" id="PTHR38111:SF2">
    <property type="entry name" value="FINGER DOMAIN PROTEIN, PUTATIVE (AFU_ORTHOLOGUE AFUA_1G01560)-RELATED"/>
    <property type="match status" value="1"/>
</dbReference>
<accession>A0A9P6G8M9</accession>
<dbReference type="SUPFAM" id="SSF57701">
    <property type="entry name" value="Zn2/Cys6 DNA-binding domain"/>
    <property type="match status" value="1"/>
</dbReference>
<dbReference type="Gene3D" id="4.10.240.10">
    <property type="entry name" value="Zn(2)-C6 fungal-type DNA-binding domain"/>
    <property type="match status" value="1"/>
</dbReference>
<dbReference type="GO" id="GO:0000981">
    <property type="term" value="F:DNA-binding transcription factor activity, RNA polymerase II-specific"/>
    <property type="evidence" value="ECO:0007669"/>
    <property type="project" value="InterPro"/>
</dbReference>
<comment type="caution">
    <text evidence="4">The sequence shown here is derived from an EMBL/GenBank/DDBJ whole genome shotgun (WGS) entry which is preliminary data.</text>
</comment>
<feature type="domain" description="Zn(2)-C6 fungal-type" evidence="3">
    <location>
        <begin position="9"/>
        <end position="38"/>
    </location>
</feature>
<evidence type="ECO:0000259" key="3">
    <source>
        <dbReference type="PROSITE" id="PS50048"/>
    </source>
</evidence>